<dbReference type="InterPro" id="IPR006016">
    <property type="entry name" value="UspA"/>
</dbReference>
<gene>
    <name evidence="6" type="ORF">EKG39_12960</name>
</gene>
<protein>
    <submittedName>
        <fullName evidence="6">Universal stress protein UspA</fullName>
    </submittedName>
</protein>
<feature type="domain" description="UspA" evidence="5">
    <location>
        <begin position="162"/>
        <end position="282"/>
    </location>
</feature>
<dbReference type="GO" id="GO:0005737">
    <property type="term" value="C:cytoplasm"/>
    <property type="evidence" value="ECO:0007669"/>
    <property type="project" value="UniProtKB-SubCell"/>
</dbReference>
<evidence type="ECO:0000256" key="4">
    <source>
        <dbReference type="ARBA" id="ARBA00037131"/>
    </source>
</evidence>
<reference evidence="6 7" key="1">
    <citation type="submission" date="2018-12" db="EMBL/GenBank/DDBJ databases">
        <authorList>
            <person name="Yu L."/>
        </authorList>
    </citation>
    <scope>NUCLEOTIDE SEQUENCE [LARGE SCALE GENOMIC DNA]</scope>
    <source>
        <strain evidence="6 7">HAW-EB5</strain>
    </source>
</reference>
<dbReference type="RefSeq" id="WP_126506171.1">
    <property type="nucleotide sequence ID" value="NZ_RXNV01000005.1"/>
</dbReference>
<comment type="function">
    <text evidence="4">Required for resistance to DNA-damaging agents.</text>
</comment>
<evidence type="ECO:0000313" key="6">
    <source>
        <dbReference type="EMBL" id="RTR31620.1"/>
    </source>
</evidence>
<proteinExistence type="inferred from homology"/>
<comment type="subcellular location">
    <subcellularLocation>
        <location evidence="1">Cytoplasm</location>
    </subcellularLocation>
</comment>
<evidence type="ECO:0000259" key="5">
    <source>
        <dbReference type="Pfam" id="PF00582"/>
    </source>
</evidence>
<evidence type="ECO:0000256" key="2">
    <source>
        <dbReference type="ARBA" id="ARBA00008791"/>
    </source>
</evidence>
<organism evidence="6 7">
    <name type="scientific">Shewanella atlantica</name>
    <dbReference type="NCBI Taxonomy" id="271099"/>
    <lineage>
        <taxon>Bacteria</taxon>
        <taxon>Pseudomonadati</taxon>
        <taxon>Pseudomonadota</taxon>
        <taxon>Gammaproteobacteria</taxon>
        <taxon>Alteromonadales</taxon>
        <taxon>Shewanellaceae</taxon>
        <taxon>Shewanella</taxon>
    </lineage>
</organism>
<dbReference type="SUPFAM" id="SSF52402">
    <property type="entry name" value="Adenine nucleotide alpha hydrolases-like"/>
    <property type="match status" value="2"/>
</dbReference>
<keyword evidence="3" id="KW-0963">Cytoplasm</keyword>
<evidence type="ECO:0000256" key="3">
    <source>
        <dbReference type="ARBA" id="ARBA00022490"/>
    </source>
</evidence>
<dbReference type="EMBL" id="RXNV01000005">
    <property type="protein sequence ID" value="RTR31620.1"/>
    <property type="molecule type" value="Genomic_DNA"/>
</dbReference>
<comment type="caution">
    <text evidence="6">The sequence shown here is derived from an EMBL/GenBank/DDBJ whole genome shotgun (WGS) entry which is preliminary data.</text>
</comment>
<sequence>MDKVFIISQREEAHTDAVAVGVDLAKAMDKCAEVFAYSFEYFSGAEYYNPRLGAAAQQKIMKDRAAKIEEELKELKAADVPVHTVWSKDLHEHACHHSIRHGFDLMVKAVHHADHYLPVDWNLIRHVKIPLMLLTDNPLHRGNAVLMAVDLGSDNVLKQQLNQAVISHGKALAKATGSKLHLAFVIRVPRVLRDMDLINTSTIVKDAYQEHQKQLSKLNMDPDCIHIIAGDPDICLYELSCRLKARYLVLGARQRQGILGYVIGNMAESILCRTRSNVLIIPADDQLLAPLSLD</sequence>
<dbReference type="Proteomes" id="UP000282060">
    <property type="component" value="Unassembled WGS sequence"/>
</dbReference>
<name>A0A3S0KPN6_9GAMM</name>
<comment type="similarity">
    <text evidence="2">Belongs to the universal stress protein A family.</text>
</comment>
<dbReference type="OrthoDB" id="239260at2"/>
<accession>A0A3S0KPN6</accession>
<dbReference type="Gene3D" id="3.40.50.12370">
    <property type="match status" value="1"/>
</dbReference>
<dbReference type="Pfam" id="PF00582">
    <property type="entry name" value="Usp"/>
    <property type="match status" value="1"/>
</dbReference>
<evidence type="ECO:0000313" key="7">
    <source>
        <dbReference type="Proteomes" id="UP000282060"/>
    </source>
</evidence>
<keyword evidence="7" id="KW-1185">Reference proteome</keyword>
<dbReference type="PANTHER" id="PTHR47892">
    <property type="entry name" value="UNIVERSAL STRESS PROTEIN E"/>
    <property type="match status" value="1"/>
</dbReference>
<evidence type="ECO:0000256" key="1">
    <source>
        <dbReference type="ARBA" id="ARBA00004496"/>
    </source>
</evidence>
<dbReference type="PANTHER" id="PTHR47892:SF1">
    <property type="entry name" value="UNIVERSAL STRESS PROTEIN E"/>
    <property type="match status" value="1"/>
</dbReference>
<dbReference type="AlphaFoldDB" id="A0A3S0KPN6"/>